<accession>A0A6J7X0X2</accession>
<gene>
    <name evidence="2" type="ORF">UFOVP392_35</name>
</gene>
<sequence>MELTTLIISYLAVGWLIAKFEPLHWVIDYIFMRFESKFMQFIHASFGCWKCTSFWTALAISGNIYVAAITSMVAYLISQWTND</sequence>
<proteinExistence type="predicted"/>
<dbReference type="EMBL" id="LR798322">
    <property type="protein sequence ID" value="CAB5224126.1"/>
    <property type="molecule type" value="Genomic_DNA"/>
</dbReference>
<protein>
    <submittedName>
        <fullName evidence="2">Uncharacterized protein</fullName>
    </submittedName>
</protein>
<keyword evidence="1" id="KW-1133">Transmembrane helix</keyword>
<keyword evidence="1" id="KW-0472">Membrane</keyword>
<evidence type="ECO:0000313" key="2">
    <source>
        <dbReference type="EMBL" id="CAB5224126.1"/>
    </source>
</evidence>
<keyword evidence="1" id="KW-0812">Transmembrane</keyword>
<feature type="transmembrane region" description="Helical" evidence="1">
    <location>
        <begin position="52"/>
        <end position="77"/>
    </location>
</feature>
<feature type="transmembrane region" description="Helical" evidence="1">
    <location>
        <begin position="6"/>
        <end position="31"/>
    </location>
</feature>
<reference evidence="2" key="1">
    <citation type="submission" date="2020-05" db="EMBL/GenBank/DDBJ databases">
        <authorList>
            <person name="Chiriac C."/>
            <person name="Salcher M."/>
            <person name="Ghai R."/>
            <person name="Kavagutti S V."/>
        </authorList>
    </citation>
    <scope>NUCLEOTIDE SEQUENCE</scope>
</reference>
<organism evidence="2">
    <name type="scientific">uncultured Caudovirales phage</name>
    <dbReference type="NCBI Taxonomy" id="2100421"/>
    <lineage>
        <taxon>Viruses</taxon>
        <taxon>Duplodnaviria</taxon>
        <taxon>Heunggongvirae</taxon>
        <taxon>Uroviricota</taxon>
        <taxon>Caudoviricetes</taxon>
        <taxon>Peduoviridae</taxon>
        <taxon>Maltschvirus</taxon>
        <taxon>Maltschvirus maltsch</taxon>
    </lineage>
</organism>
<name>A0A6J7X0X2_9CAUD</name>
<evidence type="ECO:0000256" key="1">
    <source>
        <dbReference type="SAM" id="Phobius"/>
    </source>
</evidence>